<reference evidence="10" key="1">
    <citation type="submission" date="2022-01" db="EMBL/GenBank/DDBJ databases">
        <title>Genome Sequence Resource for Two Populations of Ditylenchus destructor, the Migratory Endoparasitic Phytonematode.</title>
        <authorList>
            <person name="Zhang H."/>
            <person name="Lin R."/>
            <person name="Xie B."/>
        </authorList>
    </citation>
    <scope>NUCLEOTIDE SEQUENCE</scope>
    <source>
        <strain evidence="10">BazhouSP</strain>
    </source>
</reference>
<evidence type="ECO:0000256" key="8">
    <source>
        <dbReference type="ARBA" id="ARBA00023288"/>
    </source>
</evidence>
<dbReference type="AlphaFoldDB" id="A0AAD4N5Q3"/>
<dbReference type="InterPro" id="IPR003578">
    <property type="entry name" value="Small_GTPase_Rho"/>
</dbReference>
<keyword evidence="3" id="KW-1003">Cell membrane</keyword>
<gene>
    <name evidence="10" type="ORF">DdX_06520</name>
</gene>
<proteinExistence type="inferred from homology"/>
<dbReference type="PRINTS" id="PR00449">
    <property type="entry name" value="RASTRNSFRMNG"/>
</dbReference>
<comment type="similarity">
    <text evidence="2">Belongs to the small GTPase superfamily. Rho family.</text>
</comment>
<dbReference type="SMART" id="SM00174">
    <property type="entry name" value="RHO"/>
    <property type="match status" value="1"/>
</dbReference>
<keyword evidence="4" id="KW-0488">Methylation</keyword>
<dbReference type="GO" id="GO:0003924">
    <property type="term" value="F:GTPase activity"/>
    <property type="evidence" value="ECO:0007669"/>
    <property type="project" value="InterPro"/>
</dbReference>
<dbReference type="PROSITE" id="PS51420">
    <property type="entry name" value="RHO"/>
    <property type="match status" value="1"/>
</dbReference>
<dbReference type="Proteomes" id="UP001201812">
    <property type="component" value="Unassembled WGS sequence"/>
</dbReference>
<dbReference type="InterPro" id="IPR027417">
    <property type="entry name" value="P-loop_NTPase"/>
</dbReference>
<dbReference type="EMBL" id="JAKKPZ010000008">
    <property type="protein sequence ID" value="KAI1718106.1"/>
    <property type="molecule type" value="Genomic_DNA"/>
</dbReference>
<evidence type="ECO:0000256" key="7">
    <source>
        <dbReference type="ARBA" id="ARBA00023136"/>
    </source>
</evidence>
<evidence type="ECO:0000256" key="3">
    <source>
        <dbReference type="ARBA" id="ARBA00022475"/>
    </source>
</evidence>
<keyword evidence="9" id="KW-0636">Prenylation</keyword>
<evidence type="ECO:0000256" key="4">
    <source>
        <dbReference type="ARBA" id="ARBA00022481"/>
    </source>
</evidence>
<keyword evidence="6" id="KW-0342">GTP-binding</keyword>
<comment type="caution">
    <text evidence="10">The sequence shown here is derived from an EMBL/GenBank/DDBJ whole genome shotgun (WGS) entry which is preliminary data.</text>
</comment>
<dbReference type="GO" id="GO:0007264">
    <property type="term" value="P:small GTPase-mediated signal transduction"/>
    <property type="evidence" value="ECO:0007669"/>
    <property type="project" value="InterPro"/>
</dbReference>
<dbReference type="FunFam" id="3.40.50.300:FF:000983">
    <property type="entry name" value="Rho family GTPase"/>
    <property type="match status" value="1"/>
</dbReference>
<dbReference type="SMART" id="SM00175">
    <property type="entry name" value="RAB"/>
    <property type="match status" value="1"/>
</dbReference>
<evidence type="ECO:0000313" key="11">
    <source>
        <dbReference type="Proteomes" id="UP001201812"/>
    </source>
</evidence>
<dbReference type="InterPro" id="IPR001806">
    <property type="entry name" value="Small_GTPase"/>
</dbReference>
<dbReference type="PANTHER" id="PTHR24072">
    <property type="entry name" value="RHO FAMILY GTPASE"/>
    <property type="match status" value="1"/>
</dbReference>
<dbReference type="InterPro" id="IPR005225">
    <property type="entry name" value="Small_GTP-bd"/>
</dbReference>
<keyword evidence="7" id="KW-0472">Membrane</keyword>
<evidence type="ECO:0000313" key="10">
    <source>
        <dbReference type="EMBL" id="KAI1718106.1"/>
    </source>
</evidence>
<dbReference type="GO" id="GO:0005886">
    <property type="term" value="C:plasma membrane"/>
    <property type="evidence" value="ECO:0007669"/>
    <property type="project" value="UniProtKB-SubCell"/>
</dbReference>
<dbReference type="PROSITE" id="PS51421">
    <property type="entry name" value="RAS"/>
    <property type="match status" value="1"/>
</dbReference>
<dbReference type="Gene3D" id="3.40.50.300">
    <property type="entry name" value="P-loop containing nucleotide triphosphate hydrolases"/>
    <property type="match status" value="1"/>
</dbReference>
<dbReference type="SMART" id="SM00173">
    <property type="entry name" value="RAS"/>
    <property type="match status" value="1"/>
</dbReference>
<comment type="subcellular location">
    <subcellularLocation>
        <location evidence="1">Cell membrane</location>
        <topology evidence="1">Lipid-anchor</topology>
        <orientation evidence="1">Cytoplasmic side</orientation>
    </subcellularLocation>
</comment>
<keyword evidence="8" id="KW-0449">Lipoprotein</keyword>
<sequence length="212" mass="23786">MFQNASFEWSNLTTLLTTSEHLTMKQAAPIRKKLVVIGDGSCGKTCLLVVFSKNIFPDVYIPTVFENYVADLNIDGKMVELALWDTAGQEDYDRLRPLSYPDTDVILMCFSIDSPDSLANIQEKWVHEARHFCPKVPIILVGNKKDLRDETHVIQEPITYEQGKAVADKIGAVAYLESSAKTQEGVPEVFNCAARAALQRGDKKKKKFCRIS</sequence>
<keyword evidence="5" id="KW-0547">Nucleotide-binding</keyword>
<evidence type="ECO:0000256" key="5">
    <source>
        <dbReference type="ARBA" id="ARBA00022741"/>
    </source>
</evidence>
<evidence type="ECO:0000256" key="6">
    <source>
        <dbReference type="ARBA" id="ARBA00023134"/>
    </source>
</evidence>
<evidence type="ECO:0000256" key="1">
    <source>
        <dbReference type="ARBA" id="ARBA00004342"/>
    </source>
</evidence>
<evidence type="ECO:0000256" key="9">
    <source>
        <dbReference type="ARBA" id="ARBA00023289"/>
    </source>
</evidence>
<protein>
    <submittedName>
        <fullName evidence="10">Ras family domain-containing protein</fullName>
    </submittedName>
</protein>
<dbReference type="PROSITE" id="PS51419">
    <property type="entry name" value="RAB"/>
    <property type="match status" value="1"/>
</dbReference>
<keyword evidence="11" id="KW-1185">Reference proteome</keyword>
<dbReference type="Pfam" id="PF00071">
    <property type="entry name" value="Ras"/>
    <property type="match status" value="1"/>
</dbReference>
<accession>A0AAD4N5Q3</accession>
<evidence type="ECO:0000256" key="2">
    <source>
        <dbReference type="ARBA" id="ARBA00010142"/>
    </source>
</evidence>
<name>A0AAD4N5Q3_9BILA</name>
<dbReference type="SUPFAM" id="SSF52540">
    <property type="entry name" value="P-loop containing nucleoside triphosphate hydrolases"/>
    <property type="match status" value="1"/>
</dbReference>
<dbReference type="GO" id="GO:0005525">
    <property type="term" value="F:GTP binding"/>
    <property type="evidence" value="ECO:0007669"/>
    <property type="project" value="UniProtKB-KW"/>
</dbReference>
<organism evidence="10 11">
    <name type="scientific">Ditylenchus destructor</name>
    <dbReference type="NCBI Taxonomy" id="166010"/>
    <lineage>
        <taxon>Eukaryota</taxon>
        <taxon>Metazoa</taxon>
        <taxon>Ecdysozoa</taxon>
        <taxon>Nematoda</taxon>
        <taxon>Chromadorea</taxon>
        <taxon>Rhabditida</taxon>
        <taxon>Tylenchina</taxon>
        <taxon>Tylenchomorpha</taxon>
        <taxon>Sphaerularioidea</taxon>
        <taxon>Anguinidae</taxon>
        <taxon>Anguininae</taxon>
        <taxon>Ditylenchus</taxon>
    </lineage>
</organism>
<dbReference type="NCBIfam" id="TIGR00231">
    <property type="entry name" value="small_GTP"/>
    <property type="match status" value="1"/>
</dbReference>